<keyword evidence="3" id="KW-1003">Cell membrane</keyword>
<feature type="transmembrane region" description="Helical" evidence="15">
    <location>
        <begin position="1756"/>
        <end position="1776"/>
    </location>
</feature>
<feature type="transmembrane region" description="Helical" evidence="15">
    <location>
        <begin position="20"/>
        <end position="43"/>
    </location>
</feature>
<evidence type="ECO:0000256" key="12">
    <source>
        <dbReference type="ARBA" id="ARBA00023136"/>
    </source>
</evidence>
<proteinExistence type="predicted"/>
<dbReference type="InterPro" id="IPR029058">
    <property type="entry name" value="AB_hydrolase_fold"/>
</dbReference>
<dbReference type="InterPro" id="IPR002921">
    <property type="entry name" value="Fungal_lipase-type"/>
</dbReference>
<evidence type="ECO:0000256" key="11">
    <source>
        <dbReference type="ARBA" id="ARBA00023098"/>
    </source>
</evidence>
<feature type="transmembrane region" description="Helical" evidence="15">
    <location>
        <begin position="894"/>
        <end position="916"/>
    </location>
</feature>
<keyword evidence="6" id="KW-0479">Metal-binding</keyword>
<evidence type="ECO:0000313" key="17">
    <source>
        <dbReference type="EMBL" id="KAL3758366.1"/>
    </source>
</evidence>
<evidence type="ECO:0000256" key="8">
    <source>
        <dbReference type="ARBA" id="ARBA00022837"/>
    </source>
</evidence>
<dbReference type="GO" id="GO:0005886">
    <property type="term" value="C:plasma membrane"/>
    <property type="evidence" value="ECO:0007669"/>
    <property type="project" value="UniProtKB-SubCell"/>
</dbReference>
<feature type="transmembrane region" description="Helical" evidence="15">
    <location>
        <begin position="138"/>
        <end position="158"/>
    </location>
</feature>
<keyword evidence="12 15" id="KW-0472">Membrane</keyword>
<gene>
    <name evidence="17" type="ORF">ACHAWU_005036</name>
</gene>
<dbReference type="Proteomes" id="UP001530293">
    <property type="component" value="Unassembled WGS sequence"/>
</dbReference>
<dbReference type="SUPFAM" id="SSF53474">
    <property type="entry name" value="alpha/beta-Hydrolases"/>
    <property type="match status" value="2"/>
</dbReference>
<name>A0ABD3M6J3_9STRA</name>
<keyword evidence="4" id="KW-0597">Phosphoprotein</keyword>
<evidence type="ECO:0000313" key="18">
    <source>
        <dbReference type="Proteomes" id="UP001530293"/>
    </source>
</evidence>
<protein>
    <recommendedName>
        <fullName evidence="14">sn-1-specific diacylglycerol lipase</fullName>
        <ecNumber evidence="14">3.1.1.116</ecNumber>
    </recommendedName>
</protein>
<dbReference type="PANTHER" id="PTHR45792:SF8">
    <property type="entry name" value="DIACYLGLYCEROL LIPASE-ALPHA"/>
    <property type="match status" value="1"/>
</dbReference>
<feature type="transmembrane region" description="Helical" evidence="15">
    <location>
        <begin position="780"/>
        <end position="797"/>
    </location>
</feature>
<evidence type="ECO:0000256" key="14">
    <source>
        <dbReference type="ARBA" id="ARBA00026104"/>
    </source>
</evidence>
<feature type="domain" description="Fungal lipase-type" evidence="16">
    <location>
        <begin position="1349"/>
        <end position="1489"/>
    </location>
</feature>
<keyword evidence="11" id="KW-0443">Lipid metabolism</keyword>
<feature type="transmembrane region" description="Helical" evidence="15">
    <location>
        <begin position="184"/>
        <end position="206"/>
    </location>
</feature>
<evidence type="ECO:0000256" key="9">
    <source>
        <dbReference type="ARBA" id="ARBA00022963"/>
    </source>
</evidence>
<evidence type="ECO:0000256" key="5">
    <source>
        <dbReference type="ARBA" id="ARBA00022692"/>
    </source>
</evidence>
<dbReference type="InterPro" id="IPR052214">
    <property type="entry name" value="DAG_Lipase-Related"/>
</dbReference>
<reference evidence="17 18" key="1">
    <citation type="submission" date="2024-10" db="EMBL/GenBank/DDBJ databases">
        <title>Updated reference genomes for cyclostephanoid diatoms.</title>
        <authorList>
            <person name="Roberts W.R."/>
            <person name="Alverson A.J."/>
        </authorList>
    </citation>
    <scope>NUCLEOTIDE SEQUENCE [LARGE SCALE GENOMIC DNA]</scope>
    <source>
        <strain evidence="17 18">AJA232-27</strain>
    </source>
</reference>
<keyword evidence="5 15" id="KW-0812">Transmembrane</keyword>
<comment type="subcellular location">
    <subcellularLocation>
        <location evidence="2">Cell membrane</location>
        <topology evidence="2">Multi-pass membrane protein</topology>
    </subcellularLocation>
</comment>
<keyword evidence="9" id="KW-0442">Lipid degradation</keyword>
<dbReference type="GO" id="GO:0016042">
    <property type="term" value="P:lipid catabolic process"/>
    <property type="evidence" value="ECO:0007669"/>
    <property type="project" value="UniProtKB-KW"/>
</dbReference>
<feature type="transmembrane region" description="Helical" evidence="15">
    <location>
        <begin position="1788"/>
        <end position="1810"/>
    </location>
</feature>
<keyword evidence="18" id="KW-1185">Reference proteome</keyword>
<feature type="transmembrane region" description="Helical" evidence="15">
    <location>
        <begin position="860"/>
        <end position="882"/>
    </location>
</feature>
<accession>A0ABD3M6J3</accession>
<sequence>MPALQVFRHFTTKPFAGDDLQIVCIVLATYRVIQVICLVPLLFKTLLDQFYGRDYLMNGYPIWCSQYESIKESNFLVISVQVLEEQHISRNKFGSEFTFLSSFFLILDMSWLVMVWVATSVGTPTQPKGRDEYLRKLILFKMIIIDCFPIALIIVGCMQVNEGRQNNYGCGDQSLVTDPPDSGVFYHLFCVLIVSYALELLVWPAIVTNKIMRYIRNHEVIRRERYAAKARGERLEQCLGGLLKCISVCCCNKQGGKELKNQGEMKDFAKNLMELANNDTSLDLVFSDMYVGLKLLARVQAERRYKAIMQIQHSSNEQINTRSGIKDDKQYNSAHIDQNGILLGNSIQLRRSILTLQTKEDGEGFVPVEKNVLSSNNPDDVEVLRLSSHYCAYAQRIYVRIYDLAVEDFLPPKATSFIRDFGMMEPMERFSLAKIEMPHSQLFYANFYNGIAATPYAILVDEKEKSVVITLRGTRSLEDWVIDLQYVPQPLDEVGELCGFNGVGHHCHKGVMTRCKWMYNDIKRSRVLKQLYSDSSVYRDYDLVVVGHSLGGGCAQVLSLMLRPSFPSLLCFAYEPPGCIFDDLLCEASKEWIISVVRDNDIVPRLSHHNIEKLRDEFLDVVARIKVPKYQAFQDVQTHCPESHLAARNAKVLCPKNQIDRDTEFHKRVQAFRYERAVKNLTGVVSVKLYIPGRIIHLVDTKGDETKYVPYWGSRYEFNQVILSKRMLADHDILSLPDLLGKINLDECHEVNTWVIDNHEDEEDIQVSFIVPCSNPQGKLPILILVFIVVASILASLSNRGCKFANIYLMDFSLDVGVWSYNLLQCADGELCDDPAFYNVTYVASDYCMPYTHDIPPNSYWVAAQVFGSSTVLLGLVGLILISSALCVGLERRTWLLLCAWFLMVTLFQSLQFLFLKSDLFHDFQSRIISHGFMGIGATAIWFMTAAEDYWNKPRMILTVTDYEDRQIERNTFLEGFVLVSCAFLALDISWLVMVWVATSVGTPTQPKGRDEYLRKLILFKMFFIDCFPIILIIVGCIQVKNGRKNNYGCEDQPLVGPPPDSGVFYNLFCVLIVSYALELLVWPATFANKIMRYIRNHEVIRRRTAKASGERLEQCLGGLLKCISVCCCNKQGGKELRNQGEMKDFAKNLMEFANNDTSLDLVFSDMYVGLKLLARVQAERRYKAIMQIQHSSNEKINNSNRSGSFENEAQDEIPHPKYDRRALLTSAKRRRSILTLQTKEDGAGFIAVEKNLLSSSNPDDVEDLRLSAHYCAYAQRIYVRIYDLAVEDFLPQNATSFIRDFGMMGSMECFSLAKIEMPHSQLFYANFYSGIAATPYAILVDEKEKSVVITVRGTKSLEDWVIDLQYVPQPLDEVGQLCGFNGVGHHCHKGVMTRCKWMYNDIKRCRVLKQLYSDNSAYRDYNLVVVGHSLGGGCAQVLSLMLRPSFPSLRCFAYEPPGCIFDDLLCEDSKDWIISVVRHDDVVPRVTQHNLEKLREEFFDVVARIKVPKYQAFHDVRTPCPESHLAARNNKILCPKRQIDRDTEFHKRVQAFRSERALKNQSGEVSVKLYIPGRIIHLVDTKGDETKYVPYWDSRYEFNQVILSKRMLADHDIQSLPDLLGKINLDECHEVNTWVVHDEEVIEEKENESLLIVPCSNPQGKLPILLLVFIVVGCVLASLSINGCRFVSRSAVELKSFDEQLPVFGMNTGLWSYNLAKCADGQQCNNETAFDDAHYDDSEKCYPYAQIFRPNSYWVAARAFGSITALTGLIGFVFISTATCVEWKKRTWYLLCAWFLLVTMFQGLEFLIMRGDLCTQFTMPGTAKTIVSQCTIARDGFIAIAATFVWFITAVGCSHMARNAKFL</sequence>
<feature type="domain" description="Fungal lipase-type" evidence="16">
    <location>
        <begin position="468"/>
        <end position="608"/>
    </location>
</feature>
<feature type="transmembrane region" description="Helical" evidence="15">
    <location>
        <begin position="97"/>
        <end position="118"/>
    </location>
</feature>
<dbReference type="GO" id="GO:0046872">
    <property type="term" value="F:metal ion binding"/>
    <property type="evidence" value="ECO:0007669"/>
    <property type="project" value="UniProtKB-KW"/>
</dbReference>
<evidence type="ECO:0000256" key="4">
    <source>
        <dbReference type="ARBA" id="ARBA00022553"/>
    </source>
</evidence>
<keyword evidence="10 15" id="KW-1133">Transmembrane helix</keyword>
<feature type="transmembrane region" description="Helical" evidence="15">
    <location>
        <begin position="1018"/>
        <end position="1038"/>
    </location>
</feature>
<dbReference type="CDD" id="cd00519">
    <property type="entry name" value="Lipase_3"/>
    <property type="match status" value="2"/>
</dbReference>
<feature type="transmembrane region" description="Helical" evidence="15">
    <location>
        <begin position="1064"/>
        <end position="1083"/>
    </location>
</feature>
<comment type="catalytic activity">
    <reaction evidence="13">
        <text>a 1,2-diacyl-sn-glycerol + H2O = a 2-acylglycerol + a fatty acid + H(+)</text>
        <dbReference type="Rhea" id="RHEA:33275"/>
        <dbReference type="ChEBI" id="CHEBI:15377"/>
        <dbReference type="ChEBI" id="CHEBI:15378"/>
        <dbReference type="ChEBI" id="CHEBI:17389"/>
        <dbReference type="ChEBI" id="CHEBI:17815"/>
        <dbReference type="ChEBI" id="CHEBI:28868"/>
        <dbReference type="EC" id="3.1.1.116"/>
    </reaction>
    <physiologicalReaction direction="left-to-right" evidence="13">
        <dbReference type="Rhea" id="RHEA:33276"/>
    </physiologicalReaction>
</comment>
<dbReference type="PANTHER" id="PTHR45792">
    <property type="entry name" value="DIACYLGLYCEROL LIPASE HOMOLOG-RELATED"/>
    <property type="match status" value="1"/>
</dbReference>
<evidence type="ECO:0000256" key="2">
    <source>
        <dbReference type="ARBA" id="ARBA00004651"/>
    </source>
</evidence>
<comment type="caution">
    <text evidence="17">The sequence shown here is derived from an EMBL/GenBank/DDBJ whole genome shotgun (WGS) entry which is preliminary data.</text>
</comment>
<feature type="transmembrane region" description="Helical" evidence="15">
    <location>
        <begin position="976"/>
        <end position="998"/>
    </location>
</feature>
<feature type="transmembrane region" description="Helical" evidence="15">
    <location>
        <begin position="1663"/>
        <end position="1682"/>
    </location>
</feature>
<dbReference type="Gene3D" id="3.40.50.1820">
    <property type="entry name" value="alpha/beta hydrolase"/>
    <property type="match status" value="2"/>
</dbReference>
<keyword evidence="8" id="KW-0106">Calcium</keyword>
<feature type="transmembrane region" description="Helical" evidence="15">
    <location>
        <begin position="928"/>
        <end position="947"/>
    </location>
</feature>
<evidence type="ECO:0000256" key="10">
    <source>
        <dbReference type="ARBA" id="ARBA00022989"/>
    </source>
</evidence>
<evidence type="ECO:0000256" key="7">
    <source>
        <dbReference type="ARBA" id="ARBA00022801"/>
    </source>
</evidence>
<evidence type="ECO:0000256" key="1">
    <source>
        <dbReference type="ARBA" id="ARBA00001913"/>
    </source>
</evidence>
<feature type="transmembrane region" description="Helical" evidence="15">
    <location>
        <begin position="1838"/>
        <end position="1858"/>
    </location>
</feature>
<dbReference type="GO" id="GO:0016787">
    <property type="term" value="F:hydrolase activity"/>
    <property type="evidence" value="ECO:0007669"/>
    <property type="project" value="UniProtKB-KW"/>
</dbReference>
<comment type="cofactor">
    <cofactor evidence="1">
        <name>Ca(2+)</name>
        <dbReference type="ChEBI" id="CHEBI:29108"/>
    </cofactor>
</comment>
<dbReference type="EMBL" id="JALLBG020000233">
    <property type="protein sequence ID" value="KAL3758366.1"/>
    <property type="molecule type" value="Genomic_DNA"/>
</dbReference>
<organism evidence="17 18">
    <name type="scientific">Discostella pseudostelligera</name>
    <dbReference type="NCBI Taxonomy" id="259834"/>
    <lineage>
        <taxon>Eukaryota</taxon>
        <taxon>Sar</taxon>
        <taxon>Stramenopiles</taxon>
        <taxon>Ochrophyta</taxon>
        <taxon>Bacillariophyta</taxon>
        <taxon>Coscinodiscophyceae</taxon>
        <taxon>Thalassiosirophycidae</taxon>
        <taxon>Stephanodiscales</taxon>
        <taxon>Stephanodiscaceae</taxon>
        <taxon>Discostella</taxon>
    </lineage>
</organism>
<evidence type="ECO:0000256" key="6">
    <source>
        <dbReference type="ARBA" id="ARBA00022723"/>
    </source>
</evidence>
<dbReference type="Pfam" id="PF01764">
    <property type="entry name" value="Lipase_3"/>
    <property type="match status" value="2"/>
</dbReference>
<evidence type="ECO:0000259" key="16">
    <source>
        <dbReference type="Pfam" id="PF01764"/>
    </source>
</evidence>
<keyword evidence="7" id="KW-0378">Hydrolase</keyword>
<evidence type="ECO:0000256" key="3">
    <source>
        <dbReference type="ARBA" id="ARBA00022475"/>
    </source>
</evidence>
<evidence type="ECO:0000256" key="13">
    <source>
        <dbReference type="ARBA" id="ARBA00024531"/>
    </source>
</evidence>
<dbReference type="EC" id="3.1.1.116" evidence="14"/>
<evidence type="ECO:0000256" key="15">
    <source>
        <dbReference type="SAM" id="Phobius"/>
    </source>
</evidence>